<dbReference type="GO" id="GO:0005222">
    <property type="term" value="F:intracellularly cAMP-activated cation channel activity"/>
    <property type="evidence" value="ECO:0007669"/>
    <property type="project" value="TreeGrafter"/>
</dbReference>
<reference evidence="5" key="1">
    <citation type="journal article" date="2014" name="Nat. Genet.">
        <title>Genome of the human hookworm Necator americanus.</title>
        <authorList>
            <person name="Tang Y.T."/>
            <person name="Gao X."/>
            <person name="Rosa B.A."/>
            <person name="Abubucker S."/>
            <person name="Hallsworth-Pepin K."/>
            <person name="Martin J."/>
            <person name="Tyagi R."/>
            <person name="Heizer E."/>
            <person name="Zhang X."/>
            <person name="Bhonagiri-Palsikar V."/>
            <person name="Minx P."/>
            <person name="Warren W.C."/>
            <person name="Wang Q."/>
            <person name="Zhan B."/>
            <person name="Hotez P.J."/>
            <person name="Sternberg P.W."/>
            <person name="Dougall A."/>
            <person name="Gaze S.T."/>
            <person name="Mulvenna J."/>
            <person name="Sotillo J."/>
            <person name="Ranganathan S."/>
            <person name="Rabelo E.M."/>
            <person name="Wilson R.K."/>
            <person name="Felgner P.L."/>
            <person name="Bethony J."/>
            <person name="Hawdon J.M."/>
            <person name="Gasser R.B."/>
            <person name="Loukas A."/>
            <person name="Mitreva M."/>
        </authorList>
    </citation>
    <scope>NUCLEOTIDE SEQUENCE [LARGE SCALE GENOMIC DNA]</scope>
</reference>
<dbReference type="SUPFAM" id="SSF81324">
    <property type="entry name" value="Voltage-gated potassium channels"/>
    <property type="match status" value="1"/>
</dbReference>
<proteinExistence type="predicted"/>
<dbReference type="Gene3D" id="1.10.287.70">
    <property type="match status" value="1"/>
</dbReference>
<sequence>MPEKITDVHFADCSHFEQTCNYSQIYVDEEREAHLVDLLRYWENRTINIGFSTFTKAYVLSMYWSAMTMTTLGEQPSPNETLQSVFEILDTVLGMVLFAGIMGSVGDLVAKANMVKADWQQLMDGLKQFMTYRNLNAEFQRRVLKYCEYEMSKEEKVTEEEMRSDLPPKLYTQVNKYKQWTILAKSPLFDHCEVTFLKDLATYLEPRDFGPNDVVCARGELNKEMFIVASGYLKVVDVNDVPVRTYQEGDVIEDRSLVWFPNNRYRNRRNFNVISVGYSQVYILFRDDLLQILRDYPTSREKIRVKAELLQSEAGDLAEENLPMDNDMYEESTLEERLIAMLGVIRVLENDVNENYERFKLLRYFSLRNLLTIFALIFSTVRMRTVFLVLAIVSTSLALKCFEGTLQGLENNTRTEEKHCGGMSNYCIQKIDKKKNQIRRECSSFTDEHNMEEKCPMSGCHWQSAYETFCCCQFDSCNEWKADGTEYKKGETVPLSALSKSKSTFDGQFEPQPRATNPSFMNMATTTVRTPKARNDEINLD</sequence>
<organism evidence="4 5">
    <name type="scientific">Necator americanus</name>
    <name type="common">Human hookworm</name>
    <dbReference type="NCBI Taxonomy" id="51031"/>
    <lineage>
        <taxon>Eukaryota</taxon>
        <taxon>Metazoa</taxon>
        <taxon>Ecdysozoa</taxon>
        <taxon>Nematoda</taxon>
        <taxon>Chromadorea</taxon>
        <taxon>Rhabditida</taxon>
        <taxon>Rhabditina</taxon>
        <taxon>Rhabditomorpha</taxon>
        <taxon>Strongyloidea</taxon>
        <taxon>Ancylostomatidae</taxon>
        <taxon>Bunostominae</taxon>
        <taxon>Necator</taxon>
    </lineage>
</organism>
<keyword evidence="1" id="KW-0406">Ion transport</keyword>
<dbReference type="GO" id="GO:0005886">
    <property type="term" value="C:plasma membrane"/>
    <property type="evidence" value="ECO:0007669"/>
    <property type="project" value="TreeGrafter"/>
</dbReference>
<dbReference type="CDD" id="cd00038">
    <property type="entry name" value="CAP_ED"/>
    <property type="match status" value="1"/>
</dbReference>
<dbReference type="AlphaFoldDB" id="W2TUM7"/>
<dbReference type="STRING" id="51031.W2TUM7"/>
<dbReference type="PROSITE" id="PS50042">
    <property type="entry name" value="CNMP_BINDING_3"/>
    <property type="match status" value="1"/>
</dbReference>
<dbReference type="EMBL" id="KI657667">
    <property type="protein sequence ID" value="ETN85795.1"/>
    <property type="molecule type" value="Genomic_DNA"/>
</dbReference>
<dbReference type="Gene3D" id="1.10.287.630">
    <property type="entry name" value="Helix hairpin bin"/>
    <property type="match status" value="1"/>
</dbReference>
<dbReference type="Proteomes" id="UP000053676">
    <property type="component" value="Unassembled WGS sequence"/>
</dbReference>
<feature type="compositionally biased region" description="Polar residues" evidence="2">
    <location>
        <begin position="514"/>
        <end position="529"/>
    </location>
</feature>
<dbReference type="GO" id="GO:0005223">
    <property type="term" value="F:intracellularly cGMP-activated cation channel activity"/>
    <property type="evidence" value="ECO:0007669"/>
    <property type="project" value="TreeGrafter"/>
</dbReference>
<dbReference type="GO" id="GO:0030553">
    <property type="term" value="F:cGMP binding"/>
    <property type="evidence" value="ECO:0007669"/>
    <property type="project" value="TreeGrafter"/>
</dbReference>
<protein>
    <submittedName>
        <fullName evidence="4">Cyclic nucleotide-binding domain protein</fullName>
    </submittedName>
</protein>
<dbReference type="CDD" id="cd00117">
    <property type="entry name" value="TFP"/>
    <property type="match status" value="1"/>
</dbReference>
<dbReference type="SUPFAM" id="SSF51206">
    <property type="entry name" value="cAMP-binding domain-like"/>
    <property type="match status" value="1"/>
</dbReference>
<evidence type="ECO:0000313" key="5">
    <source>
        <dbReference type="Proteomes" id="UP000053676"/>
    </source>
</evidence>
<keyword evidence="1" id="KW-0813">Transport</keyword>
<dbReference type="SMART" id="SM00100">
    <property type="entry name" value="cNMP"/>
    <property type="match status" value="1"/>
</dbReference>
<feature type="domain" description="Cyclic nucleotide-binding" evidence="3">
    <location>
        <begin position="188"/>
        <end position="293"/>
    </location>
</feature>
<keyword evidence="1" id="KW-1071">Ligand-gated ion channel</keyword>
<dbReference type="PANTHER" id="PTHR45638:SF14">
    <property type="entry name" value="CYCLIC NUCLEOTIDE-BINDING DOMAIN-CONTAINING PROTEIN"/>
    <property type="match status" value="1"/>
</dbReference>
<dbReference type="Pfam" id="PF00027">
    <property type="entry name" value="cNMP_binding"/>
    <property type="match status" value="1"/>
</dbReference>
<evidence type="ECO:0000313" key="4">
    <source>
        <dbReference type="EMBL" id="ETN85795.1"/>
    </source>
</evidence>
<dbReference type="InterPro" id="IPR050866">
    <property type="entry name" value="CNG_cation_channel"/>
</dbReference>
<gene>
    <name evidence="4" type="ORF">NECAME_06212</name>
</gene>
<dbReference type="GO" id="GO:0017071">
    <property type="term" value="C:intracellular cyclic nucleotide activated cation channel complex"/>
    <property type="evidence" value="ECO:0007669"/>
    <property type="project" value="TreeGrafter"/>
</dbReference>
<keyword evidence="5" id="KW-1185">Reference proteome</keyword>
<dbReference type="InterPro" id="IPR000595">
    <property type="entry name" value="cNMP-bd_dom"/>
</dbReference>
<dbReference type="InterPro" id="IPR014710">
    <property type="entry name" value="RmlC-like_jellyroll"/>
</dbReference>
<dbReference type="PANTHER" id="PTHR45638">
    <property type="entry name" value="CYCLIC NUCLEOTIDE-GATED CATION CHANNEL SUBUNIT A"/>
    <property type="match status" value="1"/>
</dbReference>
<evidence type="ECO:0000256" key="1">
    <source>
        <dbReference type="ARBA" id="ARBA00023286"/>
    </source>
</evidence>
<accession>W2TUM7</accession>
<evidence type="ECO:0000256" key="2">
    <source>
        <dbReference type="SAM" id="MobiDB-lite"/>
    </source>
</evidence>
<feature type="region of interest" description="Disordered" evidence="2">
    <location>
        <begin position="503"/>
        <end position="541"/>
    </location>
</feature>
<dbReference type="InterPro" id="IPR018490">
    <property type="entry name" value="cNMP-bd_dom_sf"/>
</dbReference>
<dbReference type="KEGG" id="nai:NECAME_06212"/>
<dbReference type="Gene3D" id="2.60.120.10">
    <property type="entry name" value="Jelly Rolls"/>
    <property type="match status" value="1"/>
</dbReference>
<name>W2TUM7_NECAM</name>
<keyword evidence="1" id="KW-0407">Ion channel</keyword>
<evidence type="ECO:0000259" key="3">
    <source>
        <dbReference type="PROSITE" id="PS50042"/>
    </source>
</evidence>
<dbReference type="GO" id="GO:0044877">
    <property type="term" value="F:protein-containing complex binding"/>
    <property type="evidence" value="ECO:0007669"/>
    <property type="project" value="TreeGrafter"/>
</dbReference>
<dbReference type="OrthoDB" id="5785959at2759"/>